<gene>
    <name evidence="1" type="ORF">G6F50_018590</name>
</gene>
<dbReference type="Proteomes" id="UP000740926">
    <property type="component" value="Unassembled WGS sequence"/>
</dbReference>
<proteinExistence type="predicted"/>
<protein>
    <submittedName>
        <fullName evidence="1">Uncharacterized protein</fullName>
    </submittedName>
</protein>
<name>A0A9P6XM92_9FUNG</name>
<sequence>MSASVAWAGCDVIAPVAGQTVTCTASAPNPQTVPIAASGAAGITVNVASSAQLQQSGGGSAISLVGAGGHLLSAAAAAAGTVAA</sequence>
<organism evidence="1 2">
    <name type="scientific">Rhizopus delemar</name>
    <dbReference type="NCBI Taxonomy" id="936053"/>
    <lineage>
        <taxon>Eukaryota</taxon>
        <taxon>Fungi</taxon>
        <taxon>Fungi incertae sedis</taxon>
        <taxon>Mucoromycota</taxon>
        <taxon>Mucoromycotina</taxon>
        <taxon>Mucoromycetes</taxon>
        <taxon>Mucorales</taxon>
        <taxon>Mucorineae</taxon>
        <taxon>Rhizopodaceae</taxon>
        <taxon>Rhizopus</taxon>
    </lineage>
</organism>
<dbReference type="AlphaFoldDB" id="A0A9P6XM92"/>
<evidence type="ECO:0000313" key="2">
    <source>
        <dbReference type="Proteomes" id="UP000740926"/>
    </source>
</evidence>
<dbReference type="EMBL" id="JAANIU010020571">
    <property type="protein sequence ID" value="KAG1523658.1"/>
    <property type="molecule type" value="Genomic_DNA"/>
</dbReference>
<accession>A0A9P6XM92</accession>
<evidence type="ECO:0000313" key="1">
    <source>
        <dbReference type="EMBL" id="KAG1523658.1"/>
    </source>
</evidence>
<comment type="caution">
    <text evidence="1">The sequence shown here is derived from an EMBL/GenBank/DDBJ whole genome shotgun (WGS) entry which is preliminary data.</text>
</comment>
<reference evidence="1 2" key="1">
    <citation type="journal article" date="2020" name="Microb. Genom.">
        <title>Genetic diversity of clinical and environmental Mucorales isolates obtained from an investigation of mucormycosis cases among solid organ transplant recipients.</title>
        <authorList>
            <person name="Nguyen M.H."/>
            <person name="Kaul D."/>
            <person name="Muto C."/>
            <person name="Cheng S.J."/>
            <person name="Richter R.A."/>
            <person name="Bruno V.M."/>
            <person name="Liu G."/>
            <person name="Beyhan S."/>
            <person name="Sundermann A.J."/>
            <person name="Mounaud S."/>
            <person name="Pasculle A.W."/>
            <person name="Nierman W.C."/>
            <person name="Driscoll E."/>
            <person name="Cumbie R."/>
            <person name="Clancy C.J."/>
            <person name="Dupont C.L."/>
        </authorList>
    </citation>
    <scope>NUCLEOTIDE SEQUENCE [LARGE SCALE GENOMIC DNA]</scope>
    <source>
        <strain evidence="1 2">GL24</strain>
    </source>
</reference>
<keyword evidence="2" id="KW-1185">Reference proteome</keyword>